<organism evidence="2">
    <name type="scientific">uncultured Caudovirales phage</name>
    <dbReference type="NCBI Taxonomy" id="2100421"/>
    <lineage>
        <taxon>Viruses</taxon>
        <taxon>Duplodnaviria</taxon>
        <taxon>Heunggongvirae</taxon>
        <taxon>Uroviricota</taxon>
        <taxon>Caudoviricetes</taxon>
        <taxon>Peduoviridae</taxon>
        <taxon>Maltschvirus</taxon>
        <taxon>Maltschvirus maltsch</taxon>
    </lineage>
</organism>
<gene>
    <name evidence="1" type="ORF">UFOVP436_171</name>
    <name evidence="2" type="ORF">UFOVP784_171</name>
</gene>
<reference evidence="2" key="1">
    <citation type="submission" date="2020-04" db="EMBL/GenBank/DDBJ databases">
        <authorList>
            <person name="Chiriac C."/>
            <person name="Salcher M."/>
            <person name="Ghai R."/>
            <person name="Kavagutti S V."/>
        </authorList>
    </citation>
    <scope>NUCLEOTIDE SEQUENCE</scope>
</reference>
<name>A0A6J5NV84_9CAUD</name>
<dbReference type="EMBL" id="LR796737">
    <property type="protein sequence ID" value="CAB4162897.1"/>
    <property type="molecule type" value="Genomic_DNA"/>
</dbReference>
<evidence type="ECO:0000313" key="1">
    <source>
        <dbReference type="EMBL" id="CAB4143543.1"/>
    </source>
</evidence>
<dbReference type="EMBL" id="LR796418">
    <property type="protein sequence ID" value="CAB4143543.1"/>
    <property type="molecule type" value="Genomic_DNA"/>
</dbReference>
<sequence>MASFKEQYYKLEEEEMQALIAKAKGGSEKSQEELLKVFNNFLTKYVTMLHTRKVQLQ</sequence>
<proteinExistence type="predicted"/>
<evidence type="ECO:0000313" key="2">
    <source>
        <dbReference type="EMBL" id="CAB4162897.1"/>
    </source>
</evidence>
<protein>
    <submittedName>
        <fullName evidence="2">Uncharacterized protein</fullName>
    </submittedName>
</protein>
<accession>A0A6J5NV84</accession>